<dbReference type="EMBL" id="CAXDID020000052">
    <property type="protein sequence ID" value="CAL6005793.1"/>
    <property type="molecule type" value="Genomic_DNA"/>
</dbReference>
<dbReference type="EMBL" id="CATOUU010000517">
    <property type="protein sequence ID" value="CAI9932456.1"/>
    <property type="molecule type" value="Genomic_DNA"/>
</dbReference>
<dbReference type="SUPFAM" id="SSF52058">
    <property type="entry name" value="L domain-like"/>
    <property type="match status" value="1"/>
</dbReference>
<sequence length="336" mass="38996">MQKINMDLSAECINCESVSDYDKQMIQMHQNQILKGTLSIKDAQNVNFIQFLNLNKLEIRNCENQIPTLKSKTIKQLKIICNNILNVEEFKLEKLEDLELINYTMTQSDIMAQEIVKLQLKELSLYQWIIDVSIFSQMSTLTKITLKDCEIEGIQALKSLHNLRELSMCGNKGISTTQLQYLTQLTKLCLMSCNLVNVDALQHLTKLQDLNILGNNIVYTQPLLRLTYLSKLDAKYNYIIDSQTIQQHQNFKNFKLVDQQRPTEELLKLANKLRDISNPITSLKQICKKSRHCKHLNIIFRKKITRQLQDACSRHEQIFAKAALLFQSINVLDDCQ</sequence>
<dbReference type="Gene3D" id="3.80.10.10">
    <property type="entry name" value="Ribonuclease Inhibitor"/>
    <property type="match status" value="1"/>
</dbReference>
<dbReference type="AlphaFoldDB" id="A0AA86TXV4"/>
<proteinExistence type="predicted"/>
<accession>A0AA86TXV4</accession>
<dbReference type="InterPro" id="IPR032675">
    <property type="entry name" value="LRR_dom_sf"/>
</dbReference>
<protein>
    <submittedName>
        <fullName evidence="1">DUF2252 family protein</fullName>
    </submittedName>
    <submittedName>
        <fullName evidence="2">DUF2252_family protein</fullName>
    </submittedName>
</protein>
<gene>
    <name evidence="2" type="ORF">HINF_LOCUS19719</name>
    <name evidence="1" type="ORF">HINF_LOCUS20101</name>
</gene>
<organism evidence="1">
    <name type="scientific">Hexamita inflata</name>
    <dbReference type="NCBI Taxonomy" id="28002"/>
    <lineage>
        <taxon>Eukaryota</taxon>
        <taxon>Metamonada</taxon>
        <taxon>Diplomonadida</taxon>
        <taxon>Hexamitidae</taxon>
        <taxon>Hexamitinae</taxon>
        <taxon>Hexamita</taxon>
    </lineage>
</organism>
<reference evidence="1" key="1">
    <citation type="submission" date="2023-06" db="EMBL/GenBank/DDBJ databases">
        <authorList>
            <person name="Kurt Z."/>
        </authorList>
    </citation>
    <scope>NUCLEOTIDE SEQUENCE</scope>
</reference>
<comment type="caution">
    <text evidence="1">The sequence shown here is derived from an EMBL/GenBank/DDBJ whole genome shotgun (WGS) entry which is preliminary data.</text>
</comment>
<evidence type="ECO:0000313" key="3">
    <source>
        <dbReference type="Proteomes" id="UP001642409"/>
    </source>
</evidence>
<evidence type="ECO:0000313" key="2">
    <source>
        <dbReference type="EMBL" id="CAL6005793.1"/>
    </source>
</evidence>
<name>A0AA86TXV4_9EUKA</name>
<evidence type="ECO:0000313" key="1">
    <source>
        <dbReference type="EMBL" id="CAI9932456.1"/>
    </source>
</evidence>
<dbReference type="Proteomes" id="UP001642409">
    <property type="component" value="Unassembled WGS sequence"/>
</dbReference>
<reference evidence="2 3" key="2">
    <citation type="submission" date="2024-07" db="EMBL/GenBank/DDBJ databases">
        <authorList>
            <person name="Akdeniz Z."/>
        </authorList>
    </citation>
    <scope>NUCLEOTIDE SEQUENCE [LARGE SCALE GENOMIC DNA]</scope>
</reference>
<keyword evidence="3" id="KW-1185">Reference proteome</keyword>